<proteinExistence type="predicted"/>
<feature type="active site" evidence="1">
    <location>
        <position position="44"/>
    </location>
</feature>
<dbReference type="PIRSF" id="PIRSF016184">
    <property type="entry name" value="PhzC_PhzF"/>
    <property type="match status" value="1"/>
</dbReference>
<dbReference type="Proteomes" id="UP000754750">
    <property type="component" value="Unassembled WGS sequence"/>
</dbReference>
<dbReference type="GO" id="GO:0016853">
    <property type="term" value="F:isomerase activity"/>
    <property type="evidence" value="ECO:0007669"/>
    <property type="project" value="TreeGrafter"/>
</dbReference>
<sequence>MKYYHVDVFSSRPMSGNGLTVIFPQEPLPDQKLLQISQELKQFESIFIYPANSSGIYPVRIFTVDEELMFAGHPILGAGAVIHKLFFPNDNDVNITFELGERHIQIQSVQKDACYQVTMNQGKALFIKEVEESFYCQIAKALNVNEHDLDKNYPVECVSTGLPYLLVPLRSNVSSSKILRDDFEAFLSNFEAKFVYVFDTNTLECRTWDNFGSTEDVATGSAAGPLCAYLVQHKIKKKDEVIDLHQGKFVNRPSIIKGWVSQTGDVFITGEVSFFASGTINI</sequence>
<evidence type="ECO:0000313" key="2">
    <source>
        <dbReference type="EMBL" id="MBE6832199.1"/>
    </source>
</evidence>
<comment type="caution">
    <text evidence="2">The sequence shown here is derived from an EMBL/GenBank/DDBJ whole genome shotgun (WGS) entry which is preliminary data.</text>
</comment>
<dbReference type="PANTHER" id="PTHR13774:SF32">
    <property type="entry name" value="ANTISENSE-ENHANCING SEQUENCE 1"/>
    <property type="match status" value="1"/>
</dbReference>
<protein>
    <submittedName>
        <fullName evidence="2">PhzF family phenazine biosynthesis protein</fullName>
    </submittedName>
</protein>
<dbReference type="EMBL" id="SVNY01000001">
    <property type="protein sequence ID" value="MBE6832199.1"/>
    <property type="molecule type" value="Genomic_DNA"/>
</dbReference>
<dbReference type="AlphaFoldDB" id="A0A928Q1H8"/>
<evidence type="ECO:0000313" key="3">
    <source>
        <dbReference type="Proteomes" id="UP000754750"/>
    </source>
</evidence>
<dbReference type="NCBIfam" id="TIGR00654">
    <property type="entry name" value="PhzF_family"/>
    <property type="match status" value="1"/>
</dbReference>
<evidence type="ECO:0000256" key="1">
    <source>
        <dbReference type="PIRSR" id="PIRSR016184-1"/>
    </source>
</evidence>
<dbReference type="SUPFAM" id="SSF54506">
    <property type="entry name" value="Diaminopimelate epimerase-like"/>
    <property type="match status" value="1"/>
</dbReference>
<dbReference type="Pfam" id="PF02567">
    <property type="entry name" value="PhzC-PhzF"/>
    <property type="match status" value="1"/>
</dbReference>
<dbReference type="GO" id="GO:0005737">
    <property type="term" value="C:cytoplasm"/>
    <property type="evidence" value="ECO:0007669"/>
    <property type="project" value="TreeGrafter"/>
</dbReference>
<dbReference type="Gene3D" id="3.10.310.10">
    <property type="entry name" value="Diaminopimelate Epimerase, Chain A, domain 1"/>
    <property type="match status" value="2"/>
</dbReference>
<name>A0A928Q1H8_9FIRM</name>
<reference evidence="2" key="1">
    <citation type="submission" date="2019-04" db="EMBL/GenBank/DDBJ databases">
        <title>Evolution of Biomass-Degrading Anaerobic Consortia Revealed by Metagenomics.</title>
        <authorList>
            <person name="Peng X."/>
        </authorList>
    </citation>
    <scope>NUCLEOTIDE SEQUENCE</scope>
    <source>
        <strain evidence="2">SIG551</strain>
    </source>
</reference>
<organism evidence="2 3">
    <name type="scientific">Faecalispora sporosphaeroides</name>
    <dbReference type="NCBI Taxonomy" id="1549"/>
    <lineage>
        <taxon>Bacteria</taxon>
        <taxon>Bacillati</taxon>
        <taxon>Bacillota</taxon>
        <taxon>Clostridia</taxon>
        <taxon>Eubacteriales</taxon>
        <taxon>Oscillospiraceae</taxon>
        <taxon>Faecalispora</taxon>
    </lineage>
</organism>
<dbReference type="PANTHER" id="PTHR13774">
    <property type="entry name" value="PHENAZINE BIOSYNTHESIS PROTEIN"/>
    <property type="match status" value="1"/>
</dbReference>
<gene>
    <name evidence="2" type="ORF">E7512_01215</name>
</gene>
<accession>A0A928Q1H8</accession>
<dbReference type="RefSeq" id="WP_326839743.1">
    <property type="nucleotide sequence ID" value="NZ_JBKWRC010000001.1"/>
</dbReference>
<dbReference type="InterPro" id="IPR003719">
    <property type="entry name" value="Phenazine_PhzF-like"/>
</dbReference>